<evidence type="ECO:0000313" key="6">
    <source>
        <dbReference type="Proteomes" id="UP001216579"/>
    </source>
</evidence>
<feature type="domain" description="Alkaline phosphatase-like protein PglZ second" evidence="2">
    <location>
        <begin position="188"/>
        <end position="333"/>
    </location>
</feature>
<dbReference type="InterPro" id="IPR058880">
    <property type="entry name" value="PglZ_N"/>
</dbReference>
<feature type="region of interest" description="Disordered" evidence="1">
    <location>
        <begin position="775"/>
        <end position="825"/>
    </location>
</feature>
<feature type="domain" description="Alkaline phosphatase-like protein PglZ N-terminal" evidence="3">
    <location>
        <begin position="4"/>
        <end position="110"/>
    </location>
</feature>
<dbReference type="InterPro" id="IPR058882">
    <property type="entry name" value="PglZ_C"/>
</dbReference>
<dbReference type="NCBIfam" id="NF033446">
    <property type="entry name" value="BREX_PglZ_2"/>
    <property type="match status" value="1"/>
</dbReference>
<dbReference type="Pfam" id="PF08665">
    <property type="entry name" value="PglZ"/>
    <property type="match status" value="1"/>
</dbReference>
<evidence type="ECO:0000259" key="3">
    <source>
        <dbReference type="Pfam" id="PF25862"/>
    </source>
</evidence>
<gene>
    <name evidence="5" type="primary">pglZ</name>
    <name evidence="5" type="ORF">P3G67_33395</name>
</gene>
<feature type="compositionally biased region" description="Low complexity" evidence="1">
    <location>
        <begin position="793"/>
        <end position="821"/>
    </location>
</feature>
<dbReference type="InterPro" id="IPR047992">
    <property type="entry name" value="BREX_PglZ"/>
</dbReference>
<evidence type="ECO:0000259" key="2">
    <source>
        <dbReference type="Pfam" id="PF25861"/>
    </source>
</evidence>
<sequence length="944" mass="99901">MAPAQPRVGRRTVEALLAANAEDLRERSLVLVHGRYAPGAPPRFTVTLDGEARRVHVRDEASVLGVVAALHEHRSAAAPSDVLVVTTGVDDEQLGWDVRGRAVRRKTLTVENAEVVLQRFAATTLDPRMYREPWLLEALVEAEPAEGGWPRVGGVLTRDAALRALTAERLGLRAFHGSSGQDGQVTLDADTLLAWSRTPAGPTRFAELGATERAELKKWLAEVAGPAVPVLLSLAEAGLGHDALPLGLLGAALRDPAAQPDTVLALGGLFGQVMPRRSELAVFTDAVEGTLTRWIADARTSQDARLRVDAVLERADELADKAGLTPGLTASRFLPSSFTAQLRRTVAEARRSPAAGEAALADLLGHTLAGLRADQVQAAETAVRVARWLSGPEPAVTSVAAAVRAHVSDWGWVDRALTVLWAGDPGGDLETGRDLRALYEQARERRQRLDQEFARRLAVWAAHATAQHPDGCLVVENVLDTVVRPLTGQAAPLVLVLDGMSSAVAAQLGEEAERDGWREIVPRPEPGQVPARLAAVSMLPSVTRVSRASLLAGEAADGGQSTETSGFTAFWKRRRRTAVLFHKAAIGGEAGHALSHDLMTALASDAVVGVVLNTIDEALDNGRQGRGTTWSLADVTHLRELLAAARSYGRPVVLVSDHGHVLERRSRADAPTAAADGAESARWRTGDAAGKGEIAVDGPRVREGGGAVILPWREDIRYTGRRAGYHGGASLAEVTVPVLVLLPPGEEAPKDWVPLPRELSTPGWWRTHVTREVPQPAAVPAGHPVTPSPARPAEPAEPAGSAGSAPTVDARPSARAEAAPPVTESLGSTVVSSEVYAAQKEYVRKAPEAKVVAAVVDALVSAGGTMSPAALAAAISATGRVRRNIEGFVATVQRLLNVEGYPVLGFIDGGHAVKLDVPLLREQFLPKQNALETEEDGQPGEEKA</sequence>
<protein>
    <submittedName>
        <fullName evidence="5">BREX-2 system phosphatase PglZ</fullName>
    </submittedName>
</protein>
<dbReference type="InterPro" id="IPR058881">
    <property type="entry name" value="PglZ_2nd"/>
</dbReference>
<keyword evidence="6" id="KW-1185">Reference proteome</keyword>
<feature type="domain" description="Alkaline phosphatase-like protein PglZ C-terminal" evidence="4">
    <location>
        <begin position="823"/>
        <end position="924"/>
    </location>
</feature>
<dbReference type="Pfam" id="PF25861">
    <property type="entry name" value="PglZ_2nd"/>
    <property type="match status" value="1"/>
</dbReference>
<dbReference type="Proteomes" id="UP001216579">
    <property type="component" value="Unassembled WGS sequence"/>
</dbReference>
<organism evidence="5 6">
    <name type="scientific">Streptomyces silvisoli</name>
    <dbReference type="NCBI Taxonomy" id="3034235"/>
    <lineage>
        <taxon>Bacteria</taxon>
        <taxon>Bacillati</taxon>
        <taxon>Actinomycetota</taxon>
        <taxon>Actinomycetes</taxon>
        <taxon>Kitasatosporales</taxon>
        <taxon>Streptomycetaceae</taxon>
        <taxon>Streptomyces</taxon>
    </lineage>
</organism>
<dbReference type="EMBL" id="JARJBC010000034">
    <property type="protein sequence ID" value="MDF3294022.1"/>
    <property type="molecule type" value="Genomic_DNA"/>
</dbReference>
<evidence type="ECO:0000256" key="1">
    <source>
        <dbReference type="SAM" id="MobiDB-lite"/>
    </source>
</evidence>
<name>A0ABT5ZW22_9ACTN</name>
<evidence type="ECO:0000313" key="5">
    <source>
        <dbReference type="EMBL" id="MDF3294022.1"/>
    </source>
</evidence>
<reference evidence="5 6" key="1">
    <citation type="submission" date="2023-03" db="EMBL/GenBank/DDBJ databases">
        <title>Draft genome sequence of Streptomyces sp. RB6PN23 isolated from peat swamp forest in Thailand.</title>
        <authorList>
            <person name="Klaysubun C."/>
            <person name="Duangmal K."/>
        </authorList>
    </citation>
    <scope>NUCLEOTIDE SEQUENCE [LARGE SCALE GENOMIC DNA]</scope>
    <source>
        <strain evidence="5 6">RB6PN23</strain>
    </source>
</reference>
<proteinExistence type="predicted"/>
<comment type="caution">
    <text evidence="5">The sequence shown here is derived from an EMBL/GenBank/DDBJ whole genome shotgun (WGS) entry which is preliminary data.</text>
</comment>
<dbReference type="Pfam" id="PF25862">
    <property type="entry name" value="PglZ_1st"/>
    <property type="match status" value="1"/>
</dbReference>
<dbReference type="Pfam" id="PF25863">
    <property type="entry name" value="PglZ_C"/>
    <property type="match status" value="1"/>
</dbReference>
<accession>A0ABT5ZW22</accession>
<evidence type="ECO:0000259" key="4">
    <source>
        <dbReference type="Pfam" id="PF25863"/>
    </source>
</evidence>
<dbReference type="RefSeq" id="WP_276096851.1">
    <property type="nucleotide sequence ID" value="NZ_JARJBC010000034.1"/>
</dbReference>